<evidence type="ECO:0000256" key="1">
    <source>
        <dbReference type="SAM" id="Coils"/>
    </source>
</evidence>
<dbReference type="EMBL" id="JAIRBA010000004">
    <property type="protein sequence ID" value="MCG2417950.1"/>
    <property type="molecule type" value="Genomic_DNA"/>
</dbReference>
<feature type="coiled-coil region" evidence="1">
    <location>
        <begin position="199"/>
        <end position="324"/>
    </location>
</feature>
<dbReference type="InterPro" id="IPR027417">
    <property type="entry name" value="P-loop_NTPase"/>
</dbReference>
<accession>A0A9X1U0Q4</accession>
<evidence type="ECO:0008006" key="4">
    <source>
        <dbReference type="Google" id="ProtNLM"/>
    </source>
</evidence>
<sequence length="634" mass="73204">MNNQLVLNSLKIYTNSGKVAYYEKFKAGINIIRGENSSGKSTISHFIFYVLGGAFNNWVDEALECNSVLAEVNLNGIIAVLKREVSTSSNQPMYIYWGALEEATKSTEPGHWTKFPYSATSNKKSLSNVLFEKLNIPTVYGEANITMHQILRLLYIDQDSPTNSLFFYEQFDTSLTRKTIAELLLGIYNEKLYENRLTKRELTKKVEILEGEIKGMKRLSENPLMLQPSHLLATIDSLRSNKDKIAVEIENLKSNKKRAVYTKKSKLEFQVLQKKALELRREVEALDEKIFSLEYEIQDTTFFLEMLESKIQSIKNSLKTKERLNDFPLVFCPECLSSLEKTNEDNCGLCKQPLESKNAANALSKMQQEISFQIIESKRIRERQINELADLRAKKEKMDAELTTSQKAVNHSIEDVQSVRDERIDSLLVEIGEIDGQIMQFTTLLETATKFQQFQDDLLKHKARLKELNEVIKHQEFAQSALANSTSEQIEEFALDLLHEDLNREDGFKEAESLKIDYGSNAIYVDDRQKRFSASSNFYLKNTVRFALFFASLELPEMRFPRFILCDNMEDNGIEERRAKNFQRLIINKAEAYPKKSYQIIYTTSYIPEEFNNSEYCVGKFYSNEGNNKTLNIF</sequence>
<dbReference type="AlphaFoldDB" id="A0A9X1U0Q4"/>
<keyword evidence="3" id="KW-1185">Reference proteome</keyword>
<protein>
    <recommendedName>
        <fullName evidence="4">AAA domain-containing protein</fullName>
    </recommendedName>
</protein>
<reference evidence="2" key="1">
    <citation type="submission" date="2021-09" db="EMBL/GenBank/DDBJ databases">
        <title>Genome of Aequorivita sp. strain F47161.</title>
        <authorList>
            <person name="Wang Y."/>
        </authorList>
    </citation>
    <scope>NUCLEOTIDE SEQUENCE</scope>
    <source>
        <strain evidence="2">F47161</strain>
    </source>
</reference>
<comment type="caution">
    <text evidence="2">The sequence shown here is derived from an EMBL/GenBank/DDBJ whole genome shotgun (WGS) entry which is preliminary data.</text>
</comment>
<dbReference type="Gene3D" id="3.40.50.300">
    <property type="entry name" value="P-loop containing nucleotide triphosphate hydrolases"/>
    <property type="match status" value="1"/>
</dbReference>
<dbReference type="RefSeq" id="WP_237601766.1">
    <property type="nucleotide sequence ID" value="NZ_JAIRBA010000004.1"/>
</dbReference>
<evidence type="ECO:0000313" key="2">
    <source>
        <dbReference type="EMBL" id="MCG2417950.1"/>
    </source>
</evidence>
<name>A0A9X1U0Q4_9FLAO</name>
<keyword evidence="1" id="KW-0175">Coiled coil</keyword>
<gene>
    <name evidence="2" type="ORF">K8089_02870</name>
</gene>
<dbReference type="Proteomes" id="UP001139461">
    <property type="component" value="Unassembled WGS sequence"/>
</dbReference>
<organism evidence="2 3">
    <name type="scientific">Aequorivita vitellina</name>
    <dbReference type="NCBI Taxonomy" id="2874475"/>
    <lineage>
        <taxon>Bacteria</taxon>
        <taxon>Pseudomonadati</taxon>
        <taxon>Bacteroidota</taxon>
        <taxon>Flavobacteriia</taxon>
        <taxon>Flavobacteriales</taxon>
        <taxon>Flavobacteriaceae</taxon>
        <taxon>Aequorivita</taxon>
    </lineage>
</organism>
<proteinExistence type="predicted"/>
<evidence type="ECO:0000313" key="3">
    <source>
        <dbReference type="Proteomes" id="UP001139461"/>
    </source>
</evidence>
<feature type="coiled-coil region" evidence="1">
    <location>
        <begin position="381"/>
        <end position="408"/>
    </location>
</feature>